<organism evidence="6 7">
    <name type="scientific">Kiloniella litopenaei</name>
    <dbReference type="NCBI Taxonomy" id="1549748"/>
    <lineage>
        <taxon>Bacteria</taxon>
        <taxon>Pseudomonadati</taxon>
        <taxon>Pseudomonadota</taxon>
        <taxon>Alphaproteobacteria</taxon>
        <taxon>Rhodospirillales</taxon>
        <taxon>Kiloniellaceae</taxon>
        <taxon>Kiloniella</taxon>
    </lineage>
</organism>
<dbReference type="Pfam" id="PF07969">
    <property type="entry name" value="Amidohydro_3"/>
    <property type="match status" value="1"/>
</dbReference>
<dbReference type="GO" id="GO:0004038">
    <property type="term" value="F:allantoinase activity"/>
    <property type="evidence" value="ECO:0007669"/>
    <property type="project" value="TreeGrafter"/>
</dbReference>
<dbReference type="RefSeq" id="WP_046507759.1">
    <property type="nucleotide sequence ID" value="NZ_LANI01000018.1"/>
</dbReference>
<dbReference type="HAMAP" id="MF_00220_B">
    <property type="entry name" value="PyrC_classI_B"/>
    <property type="match status" value="1"/>
</dbReference>
<gene>
    <name evidence="3" type="primary">pyrC</name>
    <name evidence="6" type="ORF">WH95_12590</name>
</gene>
<feature type="binding site" evidence="3">
    <location>
        <position position="73"/>
    </location>
    <ligand>
        <name>Zn(2+)</name>
        <dbReference type="ChEBI" id="CHEBI:29105"/>
        <label>1</label>
    </ligand>
</feature>
<sequence>MSQLHDKTKRAYINAHLIDPASGLDTKGALLTEGIHIADFGPDLFKDGVPEGIEIIDCQGHYLAPGLVDIRVHLREPGDEHKETILTAGQAAAAGGITSIAALPDSTPVLDDVSGVEYVARRAREAKMVKIFPYGALTKRLEGKELTEFGLLTEFGAVAFTDSTKAVANAQTMRRALSYAKTFNALVVQHPEEPSLAGGVMNGGEISTRMGLSGVSTYAEIIMVERDIRLVEMTGGRYHAAHLSTAGAVDIIRQAKARGLPVTCDTAPHYFCLNENSVLDYRTFAKVSPPLRSEEDREAIFQGLADGTIDAIASDHSPHDQDSKRLPFAQAEFGIVGLETLFPLALQLYHKKALSLLDCLSLVTCKPAEILGLPVGKLAKGSAADLVLFNPDSPYFIDPEKFRSKSKNSPFTGFPAQGKVLRTVVDGRTIYDRQNS</sequence>
<dbReference type="PANTHER" id="PTHR43668">
    <property type="entry name" value="ALLANTOINASE"/>
    <property type="match status" value="1"/>
</dbReference>
<dbReference type="Gene3D" id="2.30.40.10">
    <property type="entry name" value="Urease, subunit C, domain 1"/>
    <property type="match status" value="1"/>
</dbReference>
<dbReference type="UniPathway" id="UPA00070">
    <property type="reaction ID" value="UER00117"/>
</dbReference>
<feature type="binding site" evidence="3">
    <location>
        <position position="319"/>
    </location>
    <ligand>
        <name>substrate</name>
    </ligand>
</feature>
<accession>A0A0M2R420</accession>
<evidence type="ECO:0000259" key="4">
    <source>
        <dbReference type="Pfam" id="PF07969"/>
    </source>
</evidence>
<dbReference type="NCBIfam" id="TIGR00857">
    <property type="entry name" value="pyrC_multi"/>
    <property type="match status" value="1"/>
</dbReference>
<proteinExistence type="inferred from homology"/>
<dbReference type="Pfam" id="PF12890">
    <property type="entry name" value="DHOase"/>
    <property type="match status" value="1"/>
</dbReference>
<keyword evidence="3 6" id="KW-0378">Hydrolase</keyword>
<feature type="domain" description="Amidohydrolase 3" evidence="4">
    <location>
        <begin position="351"/>
        <end position="431"/>
    </location>
</feature>
<dbReference type="EMBL" id="LANI01000018">
    <property type="protein sequence ID" value="KKJ76632.1"/>
    <property type="molecule type" value="Genomic_DNA"/>
</dbReference>
<dbReference type="GO" id="GO:0006145">
    <property type="term" value="P:purine nucleobase catabolic process"/>
    <property type="evidence" value="ECO:0007669"/>
    <property type="project" value="TreeGrafter"/>
</dbReference>
<dbReference type="InterPro" id="IPR011059">
    <property type="entry name" value="Metal-dep_hydrolase_composite"/>
</dbReference>
<comment type="function">
    <text evidence="3">Catalyzes the reversible cyclization of carbamoyl aspartate to dihydroorotate.</text>
</comment>
<dbReference type="PATRIC" id="fig|1549748.8.peg.703"/>
<evidence type="ECO:0000313" key="7">
    <source>
        <dbReference type="Proteomes" id="UP000034491"/>
    </source>
</evidence>
<dbReference type="SUPFAM" id="SSF51338">
    <property type="entry name" value="Composite domain of metallo-dependent hydrolases"/>
    <property type="match status" value="1"/>
</dbReference>
<comment type="caution">
    <text evidence="3">Lacks conserved residue(s) required for the propagation of feature annotation.</text>
</comment>
<feature type="binding site" evidence="3">
    <location>
        <position position="242"/>
    </location>
    <ligand>
        <name>Zn(2+)</name>
        <dbReference type="ChEBI" id="CHEBI:29105"/>
        <label>2</label>
    </ligand>
</feature>
<dbReference type="CDD" id="cd01317">
    <property type="entry name" value="DHOase_IIa"/>
    <property type="match status" value="1"/>
</dbReference>
<dbReference type="PANTHER" id="PTHR43668:SF2">
    <property type="entry name" value="ALLANTOINASE"/>
    <property type="match status" value="1"/>
</dbReference>
<evidence type="ECO:0000259" key="5">
    <source>
        <dbReference type="Pfam" id="PF12890"/>
    </source>
</evidence>
<feature type="domain" description="Dihydroorotase catalytic" evidence="5">
    <location>
        <begin position="61"/>
        <end position="245"/>
    </location>
</feature>
<dbReference type="GO" id="GO:0005737">
    <property type="term" value="C:cytoplasm"/>
    <property type="evidence" value="ECO:0007669"/>
    <property type="project" value="TreeGrafter"/>
</dbReference>
<dbReference type="STRING" id="1549748.WH95_12590"/>
<protein>
    <recommendedName>
        <fullName evidence="3">Dihydroorotase</fullName>
        <shortName evidence="3">DHOase</shortName>
        <ecNumber evidence="3">3.5.2.3</ecNumber>
    </recommendedName>
</protein>
<evidence type="ECO:0000256" key="3">
    <source>
        <dbReference type="HAMAP-Rule" id="MF_00220"/>
    </source>
</evidence>
<comment type="similarity">
    <text evidence="3">Belongs to the metallo-dependent hydrolases superfamily. DHOase family. Class I DHOase subfamily.</text>
</comment>
<dbReference type="Gene3D" id="3.20.20.140">
    <property type="entry name" value="Metal-dependent hydrolases"/>
    <property type="match status" value="1"/>
</dbReference>
<dbReference type="InterPro" id="IPR004722">
    <property type="entry name" value="DHOase"/>
</dbReference>
<comment type="catalytic activity">
    <reaction evidence="3">
        <text>(S)-dihydroorotate + H2O = N-carbamoyl-L-aspartate + H(+)</text>
        <dbReference type="Rhea" id="RHEA:24296"/>
        <dbReference type="ChEBI" id="CHEBI:15377"/>
        <dbReference type="ChEBI" id="CHEBI:15378"/>
        <dbReference type="ChEBI" id="CHEBI:30864"/>
        <dbReference type="ChEBI" id="CHEBI:32814"/>
        <dbReference type="EC" id="3.5.2.3"/>
    </reaction>
</comment>
<evidence type="ECO:0000256" key="2">
    <source>
        <dbReference type="ARBA" id="ARBA00022975"/>
    </source>
</evidence>
<dbReference type="GO" id="GO:0044205">
    <property type="term" value="P:'de novo' UMP biosynthetic process"/>
    <property type="evidence" value="ECO:0007669"/>
    <property type="project" value="UniProtKB-UniRule"/>
</dbReference>
<keyword evidence="1 3" id="KW-0862">Zinc</keyword>
<keyword evidence="2 3" id="KW-0665">Pyrimidine biosynthesis</keyword>
<feature type="active site" evidence="3">
    <location>
        <position position="315"/>
    </location>
</feature>
<dbReference type="GO" id="GO:0008270">
    <property type="term" value="F:zinc ion binding"/>
    <property type="evidence" value="ECO:0007669"/>
    <property type="project" value="UniProtKB-UniRule"/>
</dbReference>
<keyword evidence="3" id="KW-0479">Metal-binding</keyword>
<comment type="cofactor">
    <cofactor evidence="3">
        <name>Zn(2+)</name>
        <dbReference type="ChEBI" id="CHEBI:29105"/>
    </cofactor>
    <text evidence="3">Binds 2 Zn(2+) ions per subunit.</text>
</comment>
<dbReference type="InterPro" id="IPR024403">
    <property type="entry name" value="DHOase_cat"/>
</dbReference>
<dbReference type="InterPro" id="IPR050138">
    <property type="entry name" value="DHOase/Allantoinase_Hydrolase"/>
</dbReference>
<keyword evidence="7" id="KW-1185">Reference proteome</keyword>
<dbReference type="AlphaFoldDB" id="A0A0M2R420"/>
<dbReference type="EC" id="3.5.2.3" evidence="3"/>
<dbReference type="GO" id="GO:0004151">
    <property type="term" value="F:dihydroorotase activity"/>
    <property type="evidence" value="ECO:0007669"/>
    <property type="project" value="UniProtKB-UniRule"/>
</dbReference>
<reference evidence="6 7" key="1">
    <citation type="submission" date="2015-03" db="EMBL/GenBank/DDBJ databases">
        <title>Genome sequence of Kiloniella sp. P1-1, isolated from the gut microflora of Pacific white shrimp, Penaeus vannamei.</title>
        <authorList>
            <person name="Shao Z."/>
            <person name="Wang L."/>
            <person name="Li X."/>
        </authorList>
    </citation>
    <scope>NUCLEOTIDE SEQUENCE [LARGE SCALE GENOMIC DNA]</scope>
    <source>
        <strain evidence="6 7">P1-1</strain>
    </source>
</reference>
<feature type="binding site" evidence="3">
    <location>
        <begin position="333"/>
        <end position="334"/>
    </location>
    <ligand>
        <name>substrate</name>
    </ligand>
</feature>
<dbReference type="SUPFAM" id="SSF51556">
    <property type="entry name" value="Metallo-dependent hydrolases"/>
    <property type="match status" value="1"/>
</dbReference>
<evidence type="ECO:0000313" key="6">
    <source>
        <dbReference type="EMBL" id="KKJ76632.1"/>
    </source>
</evidence>
<comment type="caution">
    <text evidence="6">The sequence shown here is derived from an EMBL/GenBank/DDBJ whole genome shotgun (WGS) entry which is preliminary data.</text>
</comment>
<name>A0A0M2R420_9PROT</name>
<dbReference type="OrthoDB" id="9803027at2"/>
<comment type="pathway">
    <text evidence="3">Pyrimidine metabolism; UMP biosynthesis via de novo pathway; (S)-dihydroorotate from bicarbonate: step 3/3.</text>
</comment>
<dbReference type="InterPro" id="IPR013108">
    <property type="entry name" value="Amidohydro_3"/>
</dbReference>
<dbReference type="InterPro" id="IPR032466">
    <property type="entry name" value="Metal_Hydrolase"/>
</dbReference>
<feature type="binding site" evidence="3">
    <location>
        <begin position="73"/>
        <end position="75"/>
    </location>
    <ligand>
        <name>substrate</name>
    </ligand>
</feature>
<feature type="binding site" evidence="3">
    <location>
        <position position="315"/>
    </location>
    <ligand>
        <name>Zn(2+)</name>
        <dbReference type="ChEBI" id="CHEBI:29105"/>
        <label>1</label>
    </ligand>
</feature>
<feature type="binding site" evidence="3">
    <location>
        <position position="190"/>
    </location>
    <ligand>
        <name>Zn(2+)</name>
        <dbReference type="ChEBI" id="CHEBI:29105"/>
        <label>2</label>
    </ligand>
</feature>
<dbReference type="Proteomes" id="UP000034491">
    <property type="component" value="Unassembled WGS sequence"/>
</dbReference>
<evidence type="ECO:0000256" key="1">
    <source>
        <dbReference type="ARBA" id="ARBA00022833"/>
    </source>
</evidence>